<dbReference type="InterPro" id="IPR000742">
    <property type="entry name" value="EGF"/>
</dbReference>
<dbReference type="AlphaFoldDB" id="A0ABD2JJK7"/>
<feature type="disulfide bond" evidence="1">
    <location>
        <begin position="253"/>
        <end position="262"/>
    </location>
</feature>
<keyword evidence="1" id="KW-1015">Disulfide bond</keyword>
<organism evidence="3 4">
    <name type="scientific">Heterodera schachtii</name>
    <name type="common">Sugarbeet cyst nematode worm</name>
    <name type="synonym">Tylenchus schachtii</name>
    <dbReference type="NCBI Taxonomy" id="97005"/>
    <lineage>
        <taxon>Eukaryota</taxon>
        <taxon>Metazoa</taxon>
        <taxon>Ecdysozoa</taxon>
        <taxon>Nematoda</taxon>
        <taxon>Chromadorea</taxon>
        <taxon>Rhabditida</taxon>
        <taxon>Tylenchina</taxon>
        <taxon>Tylenchomorpha</taxon>
        <taxon>Tylenchoidea</taxon>
        <taxon>Heteroderidae</taxon>
        <taxon>Heteroderinae</taxon>
        <taxon>Heterodera</taxon>
    </lineage>
</organism>
<feature type="domain" description="EGF-like" evidence="2">
    <location>
        <begin position="190"/>
        <end position="226"/>
    </location>
</feature>
<dbReference type="PROSITE" id="PS50026">
    <property type="entry name" value="EGF_3"/>
    <property type="match status" value="2"/>
</dbReference>
<dbReference type="Proteomes" id="UP001620645">
    <property type="component" value="Unassembled WGS sequence"/>
</dbReference>
<dbReference type="SMART" id="SM00181">
    <property type="entry name" value="EGF"/>
    <property type="match status" value="2"/>
</dbReference>
<evidence type="ECO:0000313" key="3">
    <source>
        <dbReference type="EMBL" id="KAL3090815.1"/>
    </source>
</evidence>
<comment type="caution">
    <text evidence="3">The sequence shown here is derived from an EMBL/GenBank/DDBJ whole genome shotgun (WGS) entry which is preliminary data.</text>
</comment>
<evidence type="ECO:0000259" key="2">
    <source>
        <dbReference type="PROSITE" id="PS50026"/>
    </source>
</evidence>
<dbReference type="PROSITE" id="PS01186">
    <property type="entry name" value="EGF_2"/>
    <property type="match status" value="1"/>
</dbReference>
<accession>A0ABD2JJK7</accession>
<dbReference type="EMBL" id="JBICCN010000138">
    <property type="protein sequence ID" value="KAL3090815.1"/>
    <property type="molecule type" value="Genomic_DNA"/>
</dbReference>
<proteinExistence type="predicted"/>
<evidence type="ECO:0000256" key="1">
    <source>
        <dbReference type="PROSITE-ProRule" id="PRU00076"/>
    </source>
</evidence>
<feature type="domain" description="EGF-like" evidence="2">
    <location>
        <begin position="227"/>
        <end position="263"/>
    </location>
</feature>
<dbReference type="PROSITE" id="PS00022">
    <property type="entry name" value="EGF_1"/>
    <property type="match status" value="2"/>
</dbReference>
<dbReference type="CDD" id="cd00054">
    <property type="entry name" value="EGF_CA"/>
    <property type="match status" value="1"/>
</dbReference>
<dbReference type="Gene3D" id="2.10.25.10">
    <property type="entry name" value="Laminin"/>
    <property type="match status" value="1"/>
</dbReference>
<feature type="disulfide bond" evidence="1">
    <location>
        <begin position="216"/>
        <end position="225"/>
    </location>
</feature>
<keyword evidence="1" id="KW-0245">EGF-like domain</keyword>
<protein>
    <recommendedName>
        <fullName evidence="2">EGF-like domain-containing protein</fullName>
    </recommendedName>
</protein>
<evidence type="ECO:0000313" key="4">
    <source>
        <dbReference type="Proteomes" id="UP001620645"/>
    </source>
</evidence>
<keyword evidence="4" id="KW-1185">Reference proteome</keyword>
<gene>
    <name evidence="3" type="ORF">niasHS_007190</name>
</gene>
<sequence length="268" mass="27919">MSSFCKIFSLLVPYLFLLRSVPMHFHSLLLLVVFLFRSVILCQNVSAPSVFANDSSPPLGPFPTVQAEQMAPEHLLTNITQPSGPNATVLVQQIGVGNGTEPTVQNDPSNGNNESAIVAGPSLVEEVANISMTEPKAAAENGTMISNSTKGNGAPNPLSVPTPQVQLQQKAAVVSQVPSNNFGNSPLVFEAQTCSADDCSGRGTCIGTKTFPVCLCNGGSAGTRCQDAPCDPSVNCNSRGFCIGTIGIASCFCNIGFTGSQCQFQSGK</sequence>
<comment type="caution">
    <text evidence="1">Lacks conserved residue(s) required for the propagation of feature annotation.</text>
</comment>
<reference evidence="3 4" key="1">
    <citation type="submission" date="2024-10" db="EMBL/GenBank/DDBJ databases">
        <authorList>
            <person name="Kim D."/>
        </authorList>
    </citation>
    <scope>NUCLEOTIDE SEQUENCE [LARGE SCALE GENOMIC DNA]</scope>
    <source>
        <strain evidence="3">Taebaek</strain>
    </source>
</reference>
<name>A0ABD2JJK7_HETSC</name>